<dbReference type="PANTHER" id="PTHR42208:SF1">
    <property type="entry name" value="HEAVY METAL TRANSPORTER"/>
    <property type="match status" value="1"/>
</dbReference>
<feature type="transmembrane region" description="Helical" evidence="1">
    <location>
        <begin position="48"/>
        <end position="70"/>
    </location>
</feature>
<dbReference type="AlphaFoldDB" id="A0A6L3ZDE8"/>
<proteinExistence type="predicted"/>
<accession>A0A6L3ZDE8</accession>
<evidence type="ECO:0000313" key="4">
    <source>
        <dbReference type="Proteomes" id="UP000484164"/>
    </source>
</evidence>
<feature type="transmembrane region" description="Helical" evidence="1">
    <location>
        <begin position="122"/>
        <end position="142"/>
    </location>
</feature>
<feature type="domain" description="Urease accessory protein UreH-like transmembrane" evidence="2">
    <location>
        <begin position="8"/>
        <end position="197"/>
    </location>
</feature>
<dbReference type="Pfam" id="PF13386">
    <property type="entry name" value="DsbD_2"/>
    <property type="match status" value="1"/>
</dbReference>
<keyword evidence="1" id="KW-1133">Transmembrane helix</keyword>
<protein>
    <submittedName>
        <fullName evidence="3">Sulfite exporter TauE/SafE family protein</fullName>
    </submittedName>
</protein>
<evidence type="ECO:0000256" key="1">
    <source>
        <dbReference type="SAM" id="Phobius"/>
    </source>
</evidence>
<dbReference type="InterPro" id="IPR039447">
    <property type="entry name" value="UreH-like_TM_dom"/>
</dbReference>
<comment type="caution">
    <text evidence="3">The sequence shown here is derived from an EMBL/GenBank/DDBJ whole genome shotgun (WGS) entry which is preliminary data.</text>
</comment>
<dbReference type="EMBL" id="WBVQ01000003">
    <property type="protein sequence ID" value="KAB2815265.1"/>
    <property type="molecule type" value="Genomic_DNA"/>
</dbReference>
<feature type="transmembrane region" description="Helical" evidence="1">
    <location>
        <begin position="6"/>
        <end position="27"/>
    </location>
</feature>
<feature type="transmembrane region" description="Helical" evidence="1">
    <location>
        <begin position="154"/>
        <end position="176"/>
    </location>
</feature>
<dbReference type="RefSeq" id="WP_151694300.1">
    <property type="nucleotide sequence ID" value="NZ_BMGX01000001.1"/>
</dbReference>
<feature type="transmembrane region" description="Helical" evidence="1">
    <location>
        <begin position="188"/>
        <end position="213"/>
    </location>
</feature>
<gene>
    <name evidence="3" type="ORF">F8C82_14330</name>
</gene>
<sequence>MDFLLPGIIIGLMGSLHCAVMCGPIALALPIGRSGKYTSHLLHQGGRVMTYAILGAIVGTLGAGISFAGWQQPLSIAVGVMLIAGLLSKWPTLLNWKPYRRFYGSLQKNFTTKLKGAKAHRFLLTGMINGLLPCGLVYAALISSLGTGSTTDGVMMMIGFGLGTGPLLLVIGWSGSFIVDKLRGHVRFAIPVVVGVMATFFILRGMGLSIPYISPGDDALQTEMVSENPPSCH</sequence>
<keyword evidence="1" id="KW-0472">Membrane</keyword>
<dbReference type="Proteomes" id="UP000484164">
    <property type="component" value="Unassembled WGS sequence"/>
</dbReference>
<evidence type="ECO:0000313" key="3">
    <source>
        <dbReference type="EMBL" id="KAB2815265.1"/>
    </source>
</evidence>
<organism evidence="3 4">
    <name type="scientific">Phaeocystidibacter marisrubri</name>
    <dbReference type="NCBI Taxonomy" id="1577780"/>
    <lineage>
        <taxon>Bacteria</taxon>
        <taxon>Pseudomonadati</taxon>
        <taxon>Bacteroidota</taxon>
        <taxon>Flavobacteriia</taxon>
        <taxon>Flavobacteriales</taxon>
        <taxon>Phaeocystidibacteraceae</taxon>
        <taxon>Phaeocystidibacter</taxon>
    </lineage>
</organism>
<dbReference type="OrthoDB" id="594443at2"/>
<evidence type="ECO:0000259" key="2">
    <source>
        <dbReference type="Pfam" id="PF13386"/>
    </source>
</evidence>
<name>A0A6L3ZDE8_9FLAO</name>
<dbReference type="PANTHER" id="PTHR42208">
    <property type="entry name" value="HEAVY METAL TRANSPORTER-RELATED"/>
    <property type="match status" value="1"/>
</dbReference>
<reference evidence="3 4" key="1">
    <citation type="submission" date="2019-10" db="EMBL/GenBank/DDBJ databases">
        <title>Genome sequence of Phaeocystidibacter marisrubri JCM30614 (type strain).</title>
        <authorList>
            <person name="Bowman J.P."/>
        </authorList>
    </citation>
    <scope>NUCLEOTIDE SEQUENCE [LARGE SCALE GENOMIC DNA]</scope>
    <source>
        <strain evidence="3 4">JCM 30614</strain>
    </source>
</reference>
<keyword evidence="4" id="KW-1185">Reference proteome</keyword>
<keyword evidence="1" id="KW-0812">Transmembrane</keyword>
<feature type="transmembrane region" description="Helical" evidence="1">
    <location>
        <begin position="76"/>
        <end position="96"/>
    </location>
</feature>